<dbReference type="Pfam" id="PF07005">
    <property type="entry name" value="SBD_N"/>
    <property type="match status" value="1"/>
</dbReference>
<dbReference type="GO" id="GO:0016301">
    <property type="term" value="F:kinase activity"/>
    <property type="evidence" value="ECO:0007669"/>
    <property type="project" value="UniProtKB-KW"/>
</dbReference>
<evidence type="ECO:0000259" key="7">
    <source>
        <dbReference type="Pfam" id="PF07005"/>
    </source>
</evidence>
<keyword evidence="5" id="KW-0067">ATP-binding</keyword>
<evidence type="ECO:0000256" key="5">
    <source>
        <dbReference type="ARBA" id="ARBA00022840"/>
    </source>
</evidence>
<evidence type="ECO:0000256" key="3">
    <source>
        <dbReference type="ARBA" id="ARBA00022741"/>
    </source>
</evidence>
<comment type="caution">
    <text evidence="9">The sequence shown here is derived from an EMBL/GenBank/DDBJ whole genome shotgun (WGS) entry which is preliminary data.</text>
</comment>
<evidence type="ECO:0000313" key="10">
    <source>
        <dbReference type="Proteomes" id="UP001499933"/>
    </source>
</evidence>
<keyword evidence="3" id="KW-0547">Nucleotide-binding</keyword>
<sequence>MSDVRAAFYGDDITGSVDALLQFAREGWRGRLFVGVPGSDALATATDDCDVIGIAGIARSLRTDDLEAEVRPALVALLALDPAIIQYKACSTADSSPQIGSLGRVLEIGRDVVGEHSVPMLFAQPDFGRYTVFGHHFASEGGAVYRLDRQPTMSTHPSTPMTESDLALHLSRQTRLPIGAFHVTGYNSAAAIAARLGGDDDAAVVLDAVDDGHLRMVGDALVALPRPVFAIGSGGLSRAIAMAAGSGTVALPTATPARGPVIAVSGSLSPQTRRQMDAAARAGWHVGELPLDASGRAERITDVIADLAAGRSVALTAADAAADEHADLLGAIAESAATIVRAVAVKGAASRVIICGGDTSGRVASLLGTTSLTIAANPWDNVVLLRAHATAPGIDGLELILKGGQVGSDDLFERVRELGLIPIPRRPA</sequence>
<dbReference type="RefSeq" id="WP_344093864.1">
    <property type="nucleotide sequence ID" value="NZ_BAAAOG010000002.1"/>
</dbReference>
<dbReference type="InterPro" id="IPR042213">
    <property type="entry name" value="NBD_C_sf"/>
</dbReference>
<protein>
    <submittedName>
        <fullName evidence="9">Four-carbon acid sugar kinase family protein</fullName>
    </submittedName>
</protein>
<evidence type="ECO:0000256" key="1">
    <source>
        <dbReference type="ARBA" id="ARBA00005715"/>
    </source>
</evidence>
<feature type="domain" description="Four-carbon acid sugar kinase N-terminal" evidence="7">
    <location>
        <begin position="7"/>
        <end position="239"/>
    </location>
</feature>
<dbReference type="SUPFAM" id="SSF142764">
    <property type="entry name" value="YgbK-like"/>
    <property type="match status" value="1"/>
</dbReference>
<organism evidence="9 10">
    <name type="scientific">Microbacterium deminutum</name>
    <dbReference type="NCBI Taxonomy" id="344164"/>
    <lineage>
        <taxon>Bacteria</taxon>
        <taxon>Bacillati</taxon>
        <taxon>Actinomycetota</taxon>
        <taxon>Actinomycetes</taxon>
        <taxon>Micrococcales</taxon>
        <taxon>Microbacteriaceae</taxon>
        <taxon>Microbacterium</taxon>
    </lineage>
</organism>
<dbReference type="Proteomes" id="UP001499933">
    <property type="component" value="Unassembled WGS sequence"/>
</dbReference>
<dbReference type="Gene3D" id="3.40.980.20">
    <property type="entry name" value="Four-carbon acid sugar kinase, nucleotide binding domain"/>
    <property type="match status" value="1"/>
</dbReference>
<proteinExistence type="inferred from homology"/>
<dbReference type="Pfam" id="PF17042">
    <property type="entry name" value="NBD_C"/>
    <property type="match status" value="1"/>
</dbReference>
<dbReference type="InterPro" id="IPR037051">
    <property type="entry name" value="4-carb_acid_sugar_kinase_N_sf"/>
</dbReference>
<feature type="domain" description="Four-carbon acid sugar kinase nucleotide binding" evidence="8">
    <location>
        <begin position="263"/>
        <end position="412"/>
    </location>
</feature>
<dbReference type="InterPro" id="IPR031475">
    <property type="entry name" value="NBD_C"/>
</dbReference>
<evidence type="ECO:0000256" key="6">
    <source>
        <dbReference type="ARBA" id="ARBA00023277"/>
    </source>
</evidence>
<evidence type="ECO:0000313" key="9">
    <source>
        <dbReference type="EMBL" id="GAA1957277.1"/>
    </source>
</evidence>
<evidence type="ECO:0000259" key="8">
    <source>
        <dbReference type="Pfam" id="PF17042"/>
    </source>
</evidence>
<dbReference type="InterPro" id="IPR010737">
    <property type="entry name" value="4-carb_acid_sugar_kinase_N"/>
</dbReference>
<keyword evidence="4 9" id="KW-0418">Kinase</keyword>
<keyword evidence="6" id="KW-0119">Carbohydrate metabolism</keyword>
<keyword evidence="2" id="KW-0808">Transferase</keyword>
<dbReference type="EMBL" id="BAAAOG010000002">
    <property type="protein sequence ID" value="GAA1957277.1"/>
    <property type="molecule type" value="Genomic_DNA"/>
</dbReference>
<reference evidence="9 10" key="1">
    <citation type="journal article" date="2019" name="Int. J. Syst. Evol. Microbiol.">
        <title>The Global Catalogue of Microorganisms (GCM) 10K type strain sequencing project: providing services to taxonomists for standard genome sequencing and annotation.</title>
        <authorList>
            <consortium name="The Broad Institute Genomics Platform"/>
            <consortium name="The Broad Institute Genome Sequencing Center for Infectious Disease"/>
            <person name="Wu L."/>
            <person name="Ma J."/>
        </authorList>
    </citation>
    <scope>NUCLEOTIDE SEQUENCE [LARGE SCALE GENOMIC DNA]</scope>
    <source>
        <strain evidence="9 10">JCM 14901</strain>
    </source>
</reference>
<keyword evidence="10" id="KW-1185">Reference proteome</keyword>
<gene>
    <name evidence="9" type="ORF">GCM10009776_19370</name>
</gene>
<name>A0ABN2QS51_9MICO</name>
<comment type="similarity">
    <text evidence="1">Belongs to the four-carbon acid sugar kinase family.</text>
</comment>
<dbReference type="Gene3D" id="3.40.50.10840">
    <property type="entry name" value="Putative sugar-binding, N-terminal domain"/>
    <property type="match status" value="1"/>
</dbReference>
<evidence type="ECO:0000256" key="2">
    <source>
        <dbReference type="ARBA" id="ARBA00022679"/>
    </source>
</evidence>
<evidence type="ECO:0000256" key="4">
    <source>
        <dbReference type="ARBA" id="ARBA00022777"/>
    </source>
</evidence>
<accession>A0ABN2QS51</accession>